<dbReference type="Pfam" id="PF13490">
    <property type="entry name" value="zf-HC2"/>
    <property type="match status" value="1"/>
</dbReference>
<comment type="caution">
    <text evidence="4">The sequence shown here is derived from an EMBL/GenBank/DDBJ whole genome shotgun (WGS) entry which is preliminary data.</text>
</comment>
<accession>A0ABS4PNB4</accession>
<sequence>MDVLNSRHSALAAYAMDALDEGGARKFERHLSRCRRCQGELTDYHRAGLFGLLRDAAETGMLNPLLDTIPHQRTPEAADEPPAVPLRRRLLSCRSRLRRVLLLVGR</sequence>
<dbReference type="InterPro" id="IPR027383">
    <property type="entry name" value="Znf_put"/>
</dbReference>
<dbReference type="InterPro" id="IPR041916">
    <property type="entry name" value="Anti_sigma_zinc_sf"/>
</dbReference>
<evidence type="ECO:0000313" key="5">
    <source>
        <dbReference type="Proteomes" id="UP000741013"/>
    </source>
</evidence>
<proteinExistence type="predicted"/>
<name>A0ABS4PNB4_9PSEU</name>
<feature type="domain" description="Putative zinc-finger" evidence="3">
    <location>
        <begin position="10"/>
        <end position="38"/>
    </location>
</feature>
<dbReference type="EMBL" id="JAGGMS010000001">
    <property type="protein sequence ID" value="MBP2180887.1"/>
    <property type="molecule type" value="Genomic_DNA"/>
</dbReference>
<dbReference type="RefSeq" id="WP_209664375.1">
    <property type="nucleotide sequence ID" value="NZ_JAGGMS010000001.1"/>
</dbReference>
<keyword evidence="2" id="KW-0804">Transcription</keyword>
<dbReference type="Proteomes" id="UP000741013">
    <property type="component" value="Unassembled WGS sequence"/>
</dbReference>
<evidence type="ECO:0000259" key="3">
    <source>
        <dbReference type="Pfam" id="PF13490"/>
    </source>
</evidence>
<evidence type="ECO:0000256" key="2">
    <source>
        <dbReference type="ARBA" id="ARBA00023163"/>
    </source>
</evidence>
<gene>
    <name evidence="4" type="ORF">JOM49_002413</name>
</gene>
<organism evidence="4 5">
    <name type="scientific">Amycolatopsis magusensis</name>
    <dbReference type="NCBI Taxonomy" id="882444"/>
    <lineage>
        <taxon>Bacteria</taxon>
        <taxon>Bacillati</taxon>
        <taxon>Actinomycetota</taxon>
        <taxon>Actinomycetes</taxon>
        <taxon>Pseudonocardiales</taxon>
        <taxon>Pseudonocardiaceae</taxon>
        <taxon>Amycolatopsis</taxon>
    </lineage>
</organism>
<reference evidence="4 5" key="1">
    <citation type="submission" date="2021-03" db="EMBL/GenBank/DDBJ databases">
        <title>Sequencing the genomes of 1000 actinobacteria strains.</title>
        <authorList>
            <person name="Klenk H.-P."/>
        </authorList>
    </citation>
    <scope>NUCLEOTIDE SEQUENCE [LARGE SCALE GENOMIC DNA]</scope>
    <source>
        <strain evidence="4 5">DSM 45510</strain>
    </source>
</reference>
<keyword evidence="1" id="KW-0805">Transcription regulation</keyword>
<evidence type="ECO:0000313" key="4">
    <source>
        <dbReference type="EMBL" id="MBP2180887.1"/>
    </source>
</evidence>
<keyword evidence="5" id="KW-1185">Reference proteome</keyword>
<evidence type="ECO:0000256" key="1">
    <source>
        <dbReference type="ARBA" id="ARBA00023015"/>
    </source>
</evidence>
<protein>
    <submittedName>
        <fullName evidence="4">Anti-sigma factor RsiW</fullName>
    </submittedName>
</protein>
<dbReference type="Gene3D" id="1.10.10.1320">
    <property type="entry name" value="Anti-sigma factor, zinc-finger domain"/>
    <property type="match status" value="1"/>
</dbReference>